<accession>A0A2G2YFC9</accession>
<dbReference type="OMA" id="NAPIMIA"/>
<reference evidence="1 2" key="2">
    <citation type="journal article" date="2017" name="Genome Biol.">
        <title>New reference genome sequences of hot pepper reveal the massive evolution of plant disease-resistance genes by retroduplication.</title>
        <authorList>
            <person name="Kim S."/>
            <person name="Park J."/>
            <person name="Yeom S.I."/>
            <person name="Kim Y.M."/>
            <person name="Seo E."/>
            <person name="Kim K.T."/>
            <person name="Kim M.S."/>
            <person name="Lee J.M."/>
            <person name="Cheong K."/>
            <person name="Shin H.S."/>
            <person name="Kim S.B."/>
            <person name="Han K."/>
            <person name="Lee J."/>
            <person name="Park M."/>
            <person name="Lee H.A."/>
            <person name="Lee H.Y."/>
            <person name="Lee Y."/>
            <person name="Oh S."/>
            <person name="Lee J.H."/>
            <person name="Choi E."/>
            <person name="Choi E."/>
            <person name="Lee S.E."/>
            <person name="Jeon J."/>
            <person name="Kim H."/>
            <person name="Choi G."/>
            <person name="Song H."/>
            <person name="Lee J."/>
            <person name="Lee S.C."/>
            <person name="Kwon J.K."/>
            <person name="Lee H.Y."/>
            <person name="Koo N."/>
            <person name="Hong Y."/>
            <person name="Kim R.W."/>
            <person name="Kang W.H."/>
            <person name="Huh J.H."/>
            <person name="Kang B.C."/>
            <person name="Yang T.J."/>
            <person name="Lee Y.H."/>
            <person name="Bennetzen J.L."/>
            <person name="Choi D."/>
        </authorList>
    </citation>
    <scope>NUCLEOTIDE SEQUENCE [LARGE SCALE GENOMIC DNA]</scope>
    <source>
        <strain evidence="2">cv. CM334</strain>
    </source>
</reference>
<keyword evidence="2" id="KW-1185">Reference proteome</keyword>
<dbReference type="Gramene" id="PHT68454">
    <property type="protein sequence ID" value="PHT68454"/>
    <property type="gene ID" value="T459_27941"/>
</dbReference>
<sequence length="92" mass="10253">MVKEGIVLGHKISVKGIEVDQDKFEDFSKIGHPMCKLLEKESKFSFDEARFKAFEHLKELLISALIIMALDWLSPFEVMGDPSGSVLGTVLG</sequence>
<dbReference type="InterPro" id="IPR043128">
    <property type="entry name" value="Rev_trsase/Diguanyl_cyclase"/>
</dbReference>
<dbReference type="EMBL" id="AYRZ02000011">
    <property type="protein sequence ID" value="PHT68454.1"/>
    <property type="molecule type" value="Genomic_DNA"/>
</dbReference>
<organism evidence="1 2">
    <name type="scientific">Capsicum annuum</name>
    <name type="common">Capsicum pepper</name>
    <dbReference type="NCBI Taxonomy" id="4072"/>
    <lineage>
        <taxon>Eukaryota</taxon>
        <taxon>Viridiplantae</taxon>
        <taxon>Streptophyta</taxon>
        <taxon>Embryophyta</taxon>
        <taxon>Tracheophyta</taxon>
        <taxon>Spermatophyta</taxon>
        <taxon>Magnoliopsida</taxon>
        <taxon>eudicotyledons</taxon>
        <taxon>Gunneridae</taxon>
        <taxon>Pentapetalae</taxon>
        <taxon>asterids</taxon>
        <taxon>lamiids</taxon>
        <taxon>Solanales</taxon>
        <taxon>Solanaceae</taxon>
        <taxon>Solanoideae</taxon>
        <taxon>Capsiceae</taxon>
        <taxon>Capsicum</taxon>
    </lineage>
</organism>
<dbReference type="Gene3D" id="3.30.70.270">
    <property type="match status" value="1"/>
</dbReference>
<reference evidence="1 2" key="1">
    <citation type="journal article" date="2014" name="Nat. Genet.">
        <title>Genome sequence of the hot pepper provides insights into the evolution of pungency in Capsicum species.</title>
        <authorList>
            <person name="Kim S."/>
            <person name="Park M."/>
            <person name="Yeom S.I."/>
            <person name="Kim Y.M."/>
            <person name="Lee J.M."/>
            <person name="Lee H.A."/>
            <person name="Seo E."/>
            <person name="Choi J."/>
            <person name="Cheong K."/>
            <person name="Kim K.T."/>
            <person name="Jung K."/>
            <person name="Lee G.W."/>
            <person name="Oh S.K."/>
            <person name="Bae C."/>
            <person name="Kim S.B."/>
            <person name="Lee H.Y."/>
            <person name="Kim S.Y."/>
            <person name="Kim M.S."/>
            <person name="Kang B.C."/>
            <person name="Jo Y.D."/>
            <person name="Yang H.B."/>
            <person name="Jeong H.J."/>
            <person name="Kang W.H."/>
            <person name="Kwon J.K."/>
            <person name="Shin C."/>
            <person name="Lim J.Y."/>
            <person name="Park J.H."/>
            <person name="Huh J.H."/>
            <person name="Kim J.S."/>
            <person name="Kim B.D."/>
            <person name="Cohen O."/>
            <person name="Paran I."/>
            <person name="Suh M.C."/>
            <person name="Lee S.B."/>
            <person name="Kim Y.K."/>
            <person name="Shin Y."/>
            <person name="Noh S.J."/>
            <person name="Park J."/>
            <person name="Seo Y.S."/>
            <person name="Kwon S.Y."/>
            <person name="Kim H.A."/>
            <person name="Park J.M."/>
            <person name="Kim H.J."/>
            <person name="Choi S.B."/>
            <person name="Bosland P.W."/>
            <person name="Reeves G."/>
            <person name="Jo S.H."/>
            <person name="Lee B.W."/>
            <person name="Cho H.T."/>
            <person name="Choi H.S."/>
            <person name="Lee M.S."/>
            <person name="Yu Y."/>
            <person name="Do Choi Y."/>
            <person name="Park B.S."/>
            <person name="van Deynze A."/>
            <person name="Ashrafi H."/>
            <person name="Hill T."/>
            <person name="Kim W.T."/>
            <person name="Pai H.S."/>
            <person name="Ahn H.K."/>
            <person name="Yeam I."/>
            <person name="Giovannoni J.J."/>
            <person name="Rose J.K."/>
            <person name="Sorensen I."/>
            <person name="Lee S.J."/>
            <person name="Kim R.W."/>
            <person name="Choi I.Y."/>
            <person name="Choi B.S."/>
            <person name="Lim J.S."/>
            <person name="Lee Y.H."/>
            <person name="Choi D."/>
        </authorList>
    </citation>
    <scope>NUCLEOTIDE SEQUENCE [LARGE SCALE GENOMIC DNA]</scope>
    <source>
        <strain evidence="2">cv. CM334</strain>
    </source>
</reference>
<evidence type="ECO:0000313" key="1">
    <source>
        <dbReference type="EMBL" id="PHT68454.1"/>
    </source>
</evidence>
<gene>
    <name evidence="1" type="ORF">T459_27941</name>
</gene>
<evidence type="ECO:0000313" key="2">
    <source>
        <dbReference type="Proteomes" id="UP000222542"/>
    </source>
</evidence>
<comment type="caution">
    <text evidence="1">The sequence shown here is derived from an EMBL/GenBank/DDBJ whole genome shotgun (WGS) entry which is preliminary data.</text>
</comment>
<protein>
    <submittedName>
        <fullName evidence="1">Uncharacterized protein</fullName>
    </submittedName>
</protein>
<name>A0A2G2YFC9_CAPAN</name>
<proteinExistence type="predicted"/>
<dbReference type="SUPFAM" id="SSF56672">
    <property type="entry name" value="DNA/RNA polymerases"/>
    <property type="match status" value="1"/>
</dbReference>
<dbReference type="Proteomes" id="UP000222542">
    <property type="component" value="Unassembled WGS sequence"/>
</dbReference>
<dbReference type="InterPro" id="IPR043502">
    <property type="entry name" value="DNA/RNA_pol_sf"/>
</dbReference>
<dbReference type="AlphaFoldDB" id="A0A2G2YFC9"/>